<evidence type="ECO:0000256" key="1">
    <source>
        <dbReference type="SAM" id="Phobius"/>
    </source>
</evidence>
<dbReference type="PANTHER" id="PTHR40044">
    <property type="entry name" value="INTEGRAL MEMBRANE PROTEIN-RELATED"/>
    <property type="match status" value="1"/>
</dbReference>
<keyword evidence="3" id="KW-1185">Reference proteome</keyword>
<dbReference type="InterPro" id="IPR010387">
    <property type="entry name" value="QueT"/>
</dbReference>
<proteinExistence type="predicted"/>
<feature type="transmembrane region" description="Helical" evidence="1">
    <location>
        <begin position="32"/>
        <end position="53"/>
    </location>
</feature>
<dbReference type="PANTHER" id="PTHR40044:SF1">
    <property type="entry name" value="INTEGRAL MEMBRANE PROTEIN"/>
    <property type="match status" value="1"/>
</dbReference>
<dbReference type="PIRSF" id="PIRSF031501">
    <property type="entry name" value="QueT"/>
    <property type="match status" value="1"/>
</dbReference>
<dbReference type="AlphaFoldDB" id="A0A1L8RGK9"/>
<sequence>MTAVRNHPATTKLGGEKMENQLTKNHRKITTLAINGMVMAVYLAVTIMIKPLASGAVQFRLSESLNHLVVFNKKLMWGVLGGVVVYNILFSEFGWLDVIFGGSQTFLSLGLTALLAKYVPNIKIRLALNTVIFTASMALIAWMLHIAIDLPFWATYGTTALGEFVVMAVSAPLMYYIDKHVHFANRL</sequence>
<keyword evidence="1" id="KW-1133">Transmembrane helix</keyword>
<comment type="caution">
    <text evidence="2">The sequence shown here is derived from an EMBL/GenBank/DDBJ whole genome shotgun (WGS) entry which is preliminary data.</text>
</comment>
<evidence type="ECO:0000313" key="2">
    <source>
        <dbReference type="EMBL" id="OJG18900.1"/>
    </source>
</evidence>
<evidence type="ECO:0008006" key="4">
    <source>
        <dbReference type="Google" id="ProtNLM"/>
    </source>
</evidence>
<reference evidence="2 3" key="1">
    <citation type="submission" date="2014-12" db="EMBL/GenBank/DDBJ databases">
        <title>Draft genome sequences of 29 type strains of Enterococci.</title>
        <authorList>
            <person name="Zhong Z."/>
            <person name="Sun Z."/>
            <person name="Liu W."/>
            <person name="Zhang W."/>
            <person name="Zhang H."/>
        </authorList>
    </citation>
    <scope>NUCLEOTIDE SEQUENCE [LARGE SCALE GENOMIC DNA]</scope>
    <source>
        <strain evidence="2 3">DSM 17029</strain>
    </source>
</reference>
<protein>
    <recommendedName>
        <fullName evidence="4">Integral membrane protein</fullName>
    </recommendedName>
</protein>
<organism evidence="2 3">
    <name type="scientific">Enterococcus canis</name>
    <dbReference type="NCBI Taxonomy" id="214095"/>
    <lineage>
        <taxon>Bacteria</taxon>
        <taxon>Bacillati</taxon>
        <taxon>Bacillota</taxon>
        <taxon>Bacilli</taxon>
        <taxon>Lactobacillales</taxon>
        <taxon>Enterococcaceae</taxon>
        <taxon>Enterococcus</taxon>
    </lineage>
</organism>
<feature type="transmembrane region" description="Helical" evidence="1">
    <location>
        <begin position="126"/>
        <end position="148"/>
    </location>
</feature>
<feature type="transmembrane region" description="Helical" evidence="1">
    <location>
        <begin position="154"/>
        <end position="177"/>
    </location>
</feature>
<dbReference type="EMBL" id="JXKH01000003">
    <property type="protein sequence ID" value="OJG18900.1"/>
    <property type="molecule type" value="Genomic_DNA"/>
</dbReference>
<gene>
    <name evidence="2" type="ORF">RU97_GL001518</name>
</gene>
<keyword evidence="1" id="KW-0812">Transmembrane</keyword>
<name>A0A1L8RGK9_9ENTE</name>
<feature type="transmembrane region" description="Helical" evidence="1">
    <location>
        <begin position="74"/>
        <end position="93"/>
    </location>
</feature>
<dbReference type="STRING" id="214095.RU97_GL001518"/>
<dbReference type="Proteomes" id="UP000181884">
    <property type="component" value="Unassembled WGS sequence"/>
</dbReference>
<dbReference type="Pfam" id="PF06177">
    <property type="entry name" value="QueT"/>
    <property type="match status" value="1"/>
</dbReference>
<keyword evidence="1" id="KW-0472">Membrane</keyword>
<evidence type="ECO:0000313" key="3">
    <source>
        <dbReference type="Proteomes" id="UP000181884"/>
    </source>
</evidence>
<accession>A0A1L8RGK9</accession>